<dbReference type="SUPFAM" id="SSF52799">
    <property type="entry name" value="(Phosphotyrosine protein) phosphatases II"/>
    <property type="match status" value="1"/>
</dbReference>
<feature type="compositionally biased region" description="Low complexity" evidence="5">
    <location>
        <begin position="278"/>
        <end position="299"/>
    </location>
</feature>
<dbReference type="InterPro" id="IPR000387">
    <property type="entry name" value="Tyr_Pase_dom"/>
</dbReference>
<evidence type="ECO:0000259" key="7">
    <source>
        <dbReference type="PROSITE" id="PS50056"/>
    </source>
</evidence>
<evidence type="ECO:0000256" key="2">
    <source>
        <dbReference type="ARBA" id="ARBA00013064"/>
    </source>
</evidence>
<comment type="similarity">
    <text evidence="1">Belongs to the protein-tyrosine phosphatase family. Non-receptor class dual specificity subfamily.</text>
</comment>
<dbReference type="PROSITE" id="PS00383">
    <property type="entry name" value="TYR_PHOSPHATASE_1"/>
    <property type="match status" value="1"/>
</dbReference>
<reference evidence="8" key="1">
    <citation type="submission" date="2021-01" db="EMBL/GenBank/DDBJ databases">
        <authorList>
            <person name="Kaushik A."/>
        </authorList>
    </citation>
    <scope>NUCLEOTIDE SEQUENCE</scope>
    <source>
        <strain evidence="8">AG4-RS23</strain>
    </source>
</reference>
<dbReference type="PANTHER" id="PTHR45848">
    <property type="entry name" value="DUAL SPECIFICITY PROTEIN PHOSPHATASE 12 FAMILY MEMBER"/>
    <property type="match status" value="1"/>
</dbReference>
<dbReference type="GO" id="GO:0004725">
    <property type="term" value="F:protein tyrosine phosphatase activity"/>
    <property type="evidence" value="ECO:0007669"/>
    <property type="project" value="UniProtKB-EC"/>
</dbReference>
<feature type="compositionally biased region" description="Acidic residues" evidence="5">
    <location>
        <begin position="362"/>
        <end position="379"/>
    </location>
</feature>
<evidence type="ECO:0000259" key="6">
    <source>
        <dbReference type="PROSITE" id="PS50054"/>
    </source>
</evidence>
<evidence type="ECO:0000256" key="4">
    <source>
        <dbReference type="ARBA" id="ARBA00022912"/>
    </source>
</evidence>
<comment type="caution">
    <text evidence="8">The sequence shown here is derived from an EMBL/GenBank/DDBJ whole genome shotgun (WGS) entry which is preliminary data.</text>
</comment>
<protein>
    <recommendedName>
        <fullName evidence="2">protein-tyrosine-phosphatase</fullName>
        <ecNumber evidence="2">3.1.3.48</ecNumber>
    </recommendedName>
</protein>
<dbReference type="InterPro" id="IPR029021">
    <property type="entry name" value="Prot-tyrosine_phosphatase-like"/>
</dbReference>
<evidence type="ECO:0000256" key="5">
    <source>
        <dbReference type="SAM" id="MobiDB-lite"/>
    </source>
</evidence>
<accession>A0A8H3DAE1</accession>
<feature type="domain" description="Tyrosine specific protein phosphatases" evidence="7">
    <location>
        <begin position="62"/>
        <end position="123"/>
    </location>
</feature>
<dbReference type="Gene3D" id="3.90.190.10">
    <property type="entry name" value="Protein tyrosine phosphatase superfamily"/>
    <property type="match status" value="1"/>
</dbReference>
<dbReference type="PROSITE" id="PS50056">
    <property type="entry name" value="TYR_PHOSPHATASE_2"/>
    <property type="match status" value="1"/>
</dbReference>
<evidence type="ECO:0000256" key="1">
    <source>
        <dbReference type="ARBA" id="ARBA00008601"/>
    </source>
</evidence>
<name>A0A8H3DAE1_9AGAM</name>
<evidence type="ECO:0000313" key="9">
    <source>
        <dbReference type="Proteomes" id="UP000663861"/>
    </source>
</evidence>
<keyword evidence="4" id="KW-0904">Protein phosphatase</keyword>
<proteinExistence type="inferred from homology"/>
<feature type="domain" description="Tyrosine-protein phosphatase" evidence="6">
    <location>
        <begin position="2"/>
        <end position="142"/>
    </location>
</feature>
<feature type="region of interest" description="Disordered" evidence="5">
    <location>
        <begin position="358"/>
        <end position="400"/>
    </location>
</feature>
<sequence>MSMDEVIENLWVGDFGAATSIELLEMAGVKYVVSCMRGKVRVHETMRRHQIPLDDTEEQDVLAYLPATIAFIQKSLASGDGVLIHCMAGMSRSATIAAAYLMYSQGLDPTGALELIREVRPTIQPNPSFLHQLEVFHAAYCKITKRDKNIREYYLQRATNEMINGDGSLPNMDMIAATNEMINGDGSLPNMDMIASFPRTPTASAPATPGGPRRRIRCKMCRRELATREHMMDHSQGGPTTPVSVTGSATVSRRQSFSDANGNIANGLQLTSMSPAGSRRPSTTKPPRRSSLSRSMTPGGVTGILGGGLTPLTSMSTADKTDKVDKDDGNGYINHPDRRPSIIASEAIKKLSTLAMTAVGDDGPDDYAIDDEDEDDEETPSATNTSAAPSPITASGPLVGNGRVQALRSNSLSGVAARRGKPHRISLPSGVRKELELPRTPADEVRPGRDATLAIDPAIAQAVAVAQDSEMTGVEGVATNASVPTSPQYQHPSEMYSSLPPKLAALRRPSVVQAFKASGLTGMTPISQTPGSPPILYNPKCSGYFVEPLKWMQPFLDQGQLAGKIICPNPKCGAKLGNYDWAGVSCSCKEWVTPGFCIHKSKVDEVW</sequence>
<dbReference type="CDD" id="cd14498">
    <property type="entry name" value="DSP"/>
    <property type="match status" value="1"/>
</dbReference>
<organism evidence="8 9">
    <name type="scientific">Rhizoctonia solani</name>
    <dbReference type="NCBI Taxonomy" id="456999"/>
    <lineage>
        <taxon>Eukaryota</taxon>
        <taxon>Fungi</taxon>
        <taxon>Dikarya</taxon>
        <taxon>Basidiomycota</taxon>
        <taxon>Agaricomycotina</taxon>
        <taxon>Agaricomycetes</taxon>
        <taxon>Cantharellales</taxon>
        <taxon>Ceratobasidiaceae</taxon>
        <taxon>Rhizoctonia</taxon>
    </lineage>
</organism>
<dbReference type="GO" id="GO:0008138">
    <property type="term" value="F:protein tyrosine/serine/threonine phosphatase activity"/>
    <property type="evidence" value="ECO:0007669"/>
    <property type="project" value="TreeGrafter"/>
</dbReference>
<feature type="compositionally biased region" description="Polar residues" evidence="5">
    <location>
        <begin position="237"/>
        <end position="275"/>
    </location>
</feature>
<dbReference type="EMBL" id="CAJMWY010004165">
    <property type="protein sequence ID" value="CAE6521801.1"/>
    <property type="molecule type" value="Genomic_DNA"/>
</dbReference>
<feature type="region of interest" description="Disordered" evidence="5">
    <location>
        <begin position="229"/>
        <end position="338"/>
    </location>
</feature>
<dbReference type="InterPro" id="IPR020422">
    <property type="entry name" value="TYR_PHOSPHATASE_DUAL_dom"/>
</dbReference>
<keyword evidence="3" id="KW-0378">Hydrolase</keyword>
<feature type="compositionally biased region" description="Basic and acidic residues" evidence="5">
    <location>
        <begin position="319"/>
        <end position="338"/>
    </location>
</feature>
<dbReference type="AlphaFoldDB" id="A0A8H3DAE1"/>
<dbReference type="InterPro" id="IPR000340">
    <property type="entry name" value="Dual-sp_phosphatase_cat-dom"/>
</dbReference>
<feature type="compositionally biased region" description="Gly residues" evidence="5">
    <location>
        <begin position="300"/>
        <end position="309"/>
    </location>
</feature>
<dbReference type="SMART" id="SM00195">
    <property type="entry name" value="DSPc"/>
    <property type="match status" value="1"/>
</dbReference>
<evidence type="ECO:0000313" key="8">
    <source>
        <dbReference type="EMBL" id="CAE6521801.1"/>
    </source>
</evidence>
<dbReference type="EC" id="3.1.3.48" evidence="2"/>
<dbReference type="GO" id="GO:0005634">
    <property type="term" value="C:nucleus"/>
    <property type="evidence" value="ECO:0007669"/>
    <property type="project" value="TreeGrafter"/>
</dbReference>
<dbReference type="PROSITE" id="PS50054">
    <property type="entry name" value="TYR_PHOSPHATASE_DUAL"/>
    <property type="match status" value="1"/>
</dbReference>
<gene>
    <name evidence="8" type="ORF">RDB_LOCUS157069</name>
</gene>
<evidence type="ECO:0000256" key="3">
    <source>
        <dbReference type="ARBA" id="ARBA00022801"/>
    </source>
</evidence>
<dbReference type="Proteomes" id="UP000663861">
    <property type="component" value="Unassembled WGS sequence"/>
</dbReference>
<dbReference type="InterPro" id="IPR016130">
    <property type="entry name" value="Tyr_Pase_AS"/>
</dbReference>
<dbReference type="PANTHER" id="PTHR45848:SF4">
    <property type="entry name" value="DUAL SPECIFICITY PROTEIN PHOSPHATASE 12"/>
    <property type="match status" value="1"/>
</dbReference>
<dbReference type="Pfam" id="PF00782">
    <property type="entry name" value="DSPc"/>
    <property type="match status" value="1"/>
</dbReference>